<keyword evidence="3 5" id="KW-0418">Kinase</keyword>
<dbReference type="CDD" id="cd02022">
    <property type="entry name" value="DPCK"/>
    <property type="match status" value="1"/>
</dbReference>
<dbReference type="Pfam" id="PF01121">
    <property type="entry name" value="CoaE"/>
    <property type="match status" value="1"/>
</dbReference>
<dbReference type="GO" id="GO:0004140">
    <property type="term" value="F:dephospho-CoA kinase activity"/>
    <property type="evidence" value="ECO:0007669"/>
    <property type="project" value="UniProtKB-UniRule"/>
</dbReference>
<dbReference type="STRING" id="224013.ACX27_07515"/>
<dbReference type="PANTHER" id="PTHR10695:SF46">
    <property type="entry name" value="BIFUNCTIONAL COENZYME A SYNTHASE-RELATED"/>
    <property type="match status" value="1"/>
</dbReference>
<evidence type="ECO:0000256" key="2">
    <source>
        <dbReference type="ARBA" id="ARBA00022840"/>
    </source>
</evidence>
<reference evidence="5 6" key="2">
    <citation type="journal article" date="2016" name="Genome Announc.">
        <title>Draft Genome Sequence of the N2-Fixing Cyanobacterium Nostoc piscinale CENA21, Isolated from the Brazilian Amazon Floodplain.</title>
        <authorList>
            <person name="Leao T."/>
            <person name="Guimaraes P.I."/>
            <person name="de Melo A.G."/>
            <person name="Ramos R.T."/>
            <person name="Leao P.N."/>
            <person name="Silva A."/>
            <person name="Fiore M.F."/>
            <person name="Schneider M.P."/>
        </authorList>
    </citation>
    <scope>NUCLEOTIDE SEQUENCE [LARGE SCALE GENOMIC DNA]</scope>
    <source>
        <strain evidence="5 6">CENA21</strain>
    </source>
</reference>
<dbReference type="SUPFAM" id="SSF52540">
    <property type="entry name" value="P-loop containing nucleoside triphosphate hydrolases"/>
    <property type="match status" value="1"/>
</dbReference>
<dbReference type="UniPathway" id="UPA00241">
    <property type="reaction ID" value="UER00356"/>
</dbReference>
<keyword evidence="1 3" id="KW-0547">Nucleotide-binding</keyword>
<dbReference type="EC" id="2.7.1.24" evidence="3 4"/>
<proteinExistence type="inferred from homology"/>
<dbReference type="EMBL" id="CP012036">
    <property type="protein sequence ID" value="ALF52736.1"/>
    <property type="molecule type" value="Genomic_DNA"/>
</dbReference>
<name>A0A0M4TJ73_9NOSO</name>
<dbReference type="PATRIC" id="fig|224013.5.peg.1824"/>
<dbReference type="PROSITE" id="PS51219">
    <property type="entry name" value="DPCK"/>
    <property type="match status" value="1"/>
</dbReference>
<feature type="binding site" evidence="3">
    <location>
        <begin position="13"/>
        <end position="18"/>
    </location>
    <ligand>
        <name>ATP</name>
        <dbReference type="ChEBI" id="CHEBI:30616"/>
    </ligand>
</feature>
<comment type="pathway">
    <text evidence="3">Cofactor biosynthesis; coenzyme A biosynthesis; CoA from (R)-pantothenate: step 5/5.</text>
</comment>
<dbReference type="RefSeq" id="WP_062290428.1">
    <property type="nucleotide sequence ID" value="NZ_CP012036.1"/>
</dbReference>
<dbReference type="GO" id="GO:0015937">
    <property type="term" value="P:coenzyme A biosynthetic process"/>
    <property type="evidence" value="ECO:0007669"/>
    <property type="project" value="UniProtKB-UniRule"/>
</dbReference>
<dbReference type="Gene3D" id="3.40.50.300">
    <property type="entry name" value="P-loop containing nucleotide triphosphate hydrolases"/>
    <property type="match status" value="1"/>
</dbReference>
<dbReference type="InterPro" id="IPR001977">
    <property type="entry name" value="Depp_CoAkinase"/>
</dbReference>
<dbReference type="HAMAP" id="MF_00376">
    <property type="entry name" value="Dephospho_CoA_kinase"/>
    <property type="match status" value="1"/>
</dbReference>
<dbReference type="Proteomes" id="UP000062645">
    <property type="component" value="Chromosome"/>
</dbReference>
<keyword evidence="6" id="KW-1185">Reference proteome</keyword>
<protein>
    <recommendedName>
        <fullName evidence="3 4">Dephospho-CoA kinase</fullName>
        <ecNumber evidence="3 4">2.7.1.24</ecNumber>
    </recommendedName>
    <alternativeName>
        <fullName evidence="3">Dephosphocoenzyme A kinase</fullName>
    </alternativeName>
</protein>
<gene>
    <name evidence="3 5" type="primary">coaE</name>
    <name evidence="5" type="ORF">ACX27_07515</name>
</gene>
<dbReference type="PANTHER" id="PTHR10695">
    <property type="entry name" value="DEPHOSPHO-COA KINASE-RELATED"/>
    <property type="match status" value="1"/>
</dbReference>
<reference evidence="6" key="1">
    <citation type="submission" date="2015-07" db="EMBL/GenBank/DDBJ databases">
        <title>Genome Of Nitrogen-Fixing Cyanobacterium Nostoc piscinale CENA21 From Solimoes/Amazon River Floodplain Sediments And Comparative Genomics To Uncover Biosynthetic Natural Products Potential.</title>
        <authorList>
            <person name="Leao T.F."/>
            <person name="Leao P.N."/>
            <person name="Guimaraes P.I."/>
            <person name="de Melo A.G.C."/>
            <person name="Ramos R.T.J."/>
            <person name="Silva A."/>
            <person name="Fiore M.F."/>
            <person name="Schneider M.P.C."/>
        </authorList>
    </citation>
    <scope>NUCLEOTIDE SEQUENCE [LARGE SCALE GENOMIC DNA]</scope>
    <source>
        <strain evidence="6">CENA21</strain>
    </source>
</reference>
<evidence type="ECO:0000256" key="4">
    <source>
        <dbReference type="NCBIfam" id="TIGR00152"/>
    </source>
</evidence>
<comment type="function">
    <text evidence="3">Catalyzes the phosphorylation of the 3'-hydroxyl group of dephosphocoenzyme A to form coenzyme A.</text>
</comment>
<dbReference type="NCBIfam" id="TIGR00152">
    <property type="entry name" value="dephospho-CoA kinase"/>
    <property type="match status" value="1"/>
</dbReference>
<comment type="subcellular location">
    <subcellularLocation>
        <location evidence="3">Cytoplasm</location>
    </subcellularLocation>
</comment>
<organism evidence="5 6">
    <name type="scientific">Nostoc piscinale CENA21</name>
    <dbReference type="NCBI Taxonomy" id="224013"/>
    <lineage>
        <taxon>Bacteria</taxon>
        <taxon>Bacillati</taxon>
        <taxon>Cyanobacteriota</taxon>
        <taxon>Cyanophyceae</taxon>
        <taxon>Nostocales</taxon>
        <taxon>Nostocaceae</taxon>
        <taxon>Nostoc</taxon>
    </lineage>
</organism>
<comment type="similarity">
    <text evidence="3">Belongs to the CoaE family.</text>
</comment>
<dbReference type="KEGG" id="npz:ACX27_07515"/>
<comment type="catalytic activity">
    <reaction evidence="3">
        <text>3'-dephospho-CoA + ATP = ADP + CoA + H(+)</text>
        <dbReference type="Rhea" id="RHEA:18245"/>
        <dbReference type="ChEBI" id="CHEBI:15378"/>
        <dbReference type="ChEBI" id="CHEBI:30616"/>
        <dbReference type="ChEBI" id="CHEBI:57287"/>
        <dbReference type="ChEBI" id="CHEBI:57328"/>
        <dbReference type="ChEBI" id="CHEBI:456216"/>
        <dbReference type="EC" id="2.7.1.24"/>
    </reaction>
</comment>
<accession>A0A0M4TJ73</accession>
<dbReference type="AlphaFoldDB" id="A0A0M4TJ73"/>
<keyword evidence="3" id="KW-0963">Cytoplasm</keyword>
<sequence>MTKRIIGLTGGIATGKSTVANYLASAYNLPIFDADIYARDAVSIGSPILKAIAQRYGEQILLPDGNLNRQKLGEIIFQNQQERQWVEDLIHPYVGNCFLEAIATSTAETLVFVIPLLFEAKMTHLVTEIWVVSCSETQQLQRLIQRNHLHPAQAQARMQSQLPLAEKISRADVVLDNSSTPESLLIQVDVAFQKNTNLS</sequence>
<dbReference type="GO" id="GO:0005737">
    <property type="term" value="C:cytoplasm"/>
    <property type="evidence" value="ECO:0007669"/>
    <property type="project" value="UniProtKB-SubCell"/>
</dbReference>
<dbReference type="InterPro" id="IPR027417">
    <property type="entry name" value="P-loop_NTPase"/>
</dbReference>
<evidence type="ECO:0000256" key="1">
    <source>
        <dbReference type="ARBA" id="ARBA00022741"/>
    </source>
</evidence>
<dbReference type="GO" id="GO:0005524">
    <property type="term" value="F:ATP binding"/>
    <property type="evidence" value="ECO:0007669"/>
    <property type="project" value="UniProtKB-UniRule"/>
</dbReference>
<keyword evidence="2 3" id="KW-0067">ATP-binding</keyword>
<evidence type="ECO:0000313" key="6">
    <source>
        <dbReference type="Proteomes" id="UP000062645"/>
    </source>
</evidence>
<keyword evidence="3 5" id="KW-0808">Transferase</keyword>
<dbReference type="OrthoDB" id="9812943at2"/>
<keyword evidence="3" id="KW-0173">Coenzyme A biosynthesis</keyword>
<evidence type="ECO:0000256" key="3">
    <source>
        <dbReference type="HAMAP-Rule" id="MF_00376"/>
    </source>
</evidence>
<evidence type="ECO:0000313" key="5">
    <source>
        <dbReference type="EMBL" id="ALF52736.1"/>
    </source>
</evidence>